<organism evidence="9 10">
    <name type="scientific">Chitinimonas prasina</name>
    <dbReference type="NCBI Taxonomy" id="1434937"/>
    <lineage>
        <taxon>Bacteria</taxon>
        <taxon>Pseudomonadati</taxon>
        <taxon>Pseudomonadota</taxon>
        <taxon>Betaproteobacteria</taxon>
        <taxon>Neisseriales</taxon>
        <taxon>Chitinibacteraceae</taxon>
        <taxon>Chitinimonas</taxon>
    </lineage>
</organism>
<keyword evidence="6" id="KW-0560">Oxidoreductase</keyword>
<protein>
    <submittedName>
        <fullName evidence="9">2-octaprenyl-6-methoxyphenyl hydroxylase</fullName>
    </submittedName>
</protein>
<proteinExistence type="inferred from homology"/>
<evidence type="ECO:0000313" key="9">
    <source>
        <dbReference type="EMBL" id="GLR14199.1"/>
    </source>
</evidence>
<evidence type="ECO:0000256" key="5">
    <source>
        <dbReference type="ARBA" id="ARBA00022827"/>
    </source>
</evidence>
<evidence type="ECO:0000256" key="2">
    <source>
        <dbReference type="ARBA" id="ARBA00004749"/>
    </source>
</evidence>
<dbReference type="PANTHER" id="PTHR43876">
    <property type="entry name" value="UBIQUINONE BIOSYNTHESIS MONOOXYGENASE COQ6, MITOCHONDRIAL"/>
    <property type="match status" value="1"/>
</dbReference>
<comment type="cofactor">
    <cofactor evidence="1">
        <name>FAD</name>
        <dbReference type="ChEBI" id="CHEBI:57692"/>
    </cofactor>
</comment>
<dbReference type="EMBL" id="BSOG01000003">
    <property type="protein sequence ID" value="GLR14199.1"/>
    <property type="molecule type" value="Genomic_DNA"/>
</dbReference>
<evidence type="ECO:0000256" key="3">
    <source>
        <dbReference type="ARBA" id="ARBA00005349"/>
    </source>
</evidence>
<dbReference type="Proteomes" id="UP001156706">
    <property type="component" value="Unassembled WGS sequence"/>
</dbReference>
<keyword evidence="7" id="KW-0503">Monooxygenase</keyword>
<evidence type="ECO:0000256" key="4">
    <source>
        <dbReference type="ARBA" id="ARBA00022630"/>
    </source>
</evidence>
<dbReference type="NCBIfam" id="TIGR01988">
    <property type="entry name" value="Ubi-OHases"/>
    <property type="match status" value="1"/>
</dbReference>
<evidence type="ECO:0000256" key="6">
    <source>
        <dbReference type="ARBA" id="ARBA00023002"/>
    </source>
</evidence>
<dbReference type="PRINTS" id="PR00420">
    <property type="entry name" value="RNGMNOXGNASE"/>
</dbReference>
<dbReference type="PANTHER" id="PTHR43876:SF7">
    <property type="entry name" value="UBIQUINONE BIOSYNTHESIS MONOOXYGENASE COQ6, MITOCHONDRIAL"/>
    <property type="match status" value="1"/>
</dbReference>
<dbReference type="InterPro" id="IPR010971">
    <property type="entry name" value="UbiH/COQ6"/>
</dbReference>
<evidence type="ECO:0000259" key="8">
    <source>
        <dbReference type="Pfam" id="PF01494"/>
    </source>
</evidence>
<evidence type="ECO:0000313" key="10">
    <source>
        <dbReference type="Proteomes" id="UP001156706"/>
    </source>
</evidence>
<dbReference type="Gene3D" id="3.50.50.60">
    <property type="entry name" value="FAD/NAD(P)-binding domain"/>
    <property type="match status" value="2"/>
</dbReference>
<comment type="caution">
    <text evidence="9">The sequence shown here is derived from an EMBL/GenBank/DDBJ whole genome shotgun (WGS) entry which is preliminary data.</text>
</comment>
<sequence>MRDFPDHLDLIIVGGGPVGGALALLLAHRGWQIGVLEARQQPAQDSRALAVAHASRQTLAGLGVWPQAAATPIHTVHVSQQQAFGRVKLSDADLGLPALGYVLPYADLAMAIHVRLAEQAGGVHYLTGAQVSGLKSLDGYAVVTVSQGGQERLLTTRLAVLAEGGKLLAGSGIGQSEHDYQQQAVVADVWSDTPHRGQAFERFALDGPIAMLPKQDHYALVWTRPAHDPLAVLGLPDAAFLAALQDRMGDRAGLLTRVGTRAAFPLRLKWADAHHGRRIAVVGNAAQTLHPVAGQGFNLGLRDAITLARVIAATPQPALGDADMLARFAALRQRDSLATVGFTDGLIRLFGLESLPVRHLRAAGLLALDNLQPLRRGFAQRMVFGTA</sequence>
<dbReference type="InterPro" id="IPR051205">
    <property type="entry name" value="UbiH/COQ6_monooxygenase"/>
</dbReference>
<comment type="similarity">
    <text evidence="3">Belongs to the UbiH/COQ6 family.</text>
</comment>
<dbReference type="InterPro" id="IPR018168">
    <property type="entry name" value="Ubi_Hdrlase_CS"/>
</dbReference>
<keyword evidence="10" id="KW-1185">Reference proteome</keyword>
<dbReference type="InterPro" id="IPR002938">
    <property type="entry name" value="FAD-bd"/>
</dbReference>
<gene>
    <name evidence="9" type="primary">ubiH</name>
    <name evidence="9" type="ORF">GCM10007907_29890</name>
</gene>
<name>A0ABQ5YHR8_9NEIS</name>
<evidence type="ECO:0000256" key="1">
    <source>
        <dbReference type="ARBA" id="ARBA00001974"/>
    </source>
</evidence>
<keyword evidence="4" id="KW-0285">Flavoprotein</keyword>
<dbReference type="InterPro" id="IPR036188">
    <property type="entry name" value="FAD/NAD-bd_sf"/>
</dbReference>
<comment type="pathway">
    <text evidence="2">Cofactor biosynthesis; ubiquinone biosynthesis.</text>
</comment>
<dbReference type="RefSeq" id="WP_284197275.1">
    <property type="nucleotide sequence ID" value="NZ_BSOG01000003.1"/>
</dbReference>
<feature type="domain" description="FAD-binding" evidence="8">
    <location>
        <begin position="9"/>
        <end position="314"/>
    </location>
</feature>
<dbReference type="SUPFAM" id="SSF51905">
    <property type="entry name" value="FAD/NAD(P)-binding domain"/>
    <property type="match status" value="1"/>
</dbReference>
<evidence type="ECO:0000256" key="7">
    <source>
        <dbReference type="ARBA" id="ARBA00023033"/>
    </source>
</evidence>
<dbReference type="Pfam" id="PF01494">
    <property type="entry name" value="FAD_binding_3"/>
    <property type="match status" value="1"/>
</dbReference>
<dbReference type="PROSITE" id="PS01304">
    <property type="entry name" value="UBIH"/>
    <property type="match status" value="1"/>
</dbReference>
<keyword evidence="5" id="KW-0274">FAD</keyword>
<reference evidence="10" key="1">
    <citation type="journal article" date="2019" name="Int. J. Syst. Evol. Microbiol.">
        <title>The Global Catalogue of Microorganisms (GCM) 10K type strain sequencing project: providing services to taxonomists for standard genome sequencing and annotation.</title>
        <authorList>
            <consortium name="The Broad Institute Genomics Platform"/>
            <consortium name="The Broad Institute Genome Sequencing Center for Infectious Disease"/>
            <person name="Wu L."/>
            <person name="Ma J."/>
        </authorList>
    </citation>
    <scope>NUCLEOTIDE SEQUENCE [LARGE SCALE GENOMIC DNA]</scope>
    <source>
        <strain evidence="10">NBRC 110044</strain>
    </source>
</reference>
<accession>A0ABQ5YHR8</accession>